<dbReference type="Proteomes" id="UP000821845">
    <property type="component" value="Chromosome 1"/>
</dbReference>
<gene>
    <name evidence="1" type="ORF">HPB50_019062</name>
</gene>
<reference evidence="1" key="1">
    <citation type="submission" date="2020-05" db="EMBL/GenBank/DDBJ databases">
        <title>Large-scale comparative analyses of tick genomes elucidate their genetic diversity and vector capacities.</title>
        <authorList>
            <person name="Jia N."/>
            <person name="Wang J."/>
            <person name="Shi W."/>
            <person name="Du L."/>
            <person name="Sun Y."/>
            <person name="Zhan W."/>
            <person name="Jiang J."/>
            <person name="Wang Q."/>
            <person name="Zhang B."/>
            <person name="Ji P."/>
            <person name="Sakyi L.B."/>
            <person name="Cui X."/>
            <person name="Yuan T."/>
            <person name="Jiang B."/>
            <person name="Yang W."/>
            <person name="Lam T.T.-Y."/>
            <person name="Chang Q."/>
            <person name="Ding S."/>
            <person name="Wang X."/>
            <person name="Zhu J."/>
            <person name="Ruan X."/>
            <person name="Zhao L."/>
            <person name="Wei J."/>
            <person name="Que T."/>
            <person name="Du C."/>
            <person name="Cheng J."/>
            <person name="Dai P."/>
            <person name="Han X."/>
            <person name="Huang E."/>
            <person name="Gao Y."/>
            <person name="Liu J."/>
            <person name="Shao H."/>
            <person name="Ye R."/>
            <person name="Li L."/>
            <person name="Wei W."/>
            <person name="Wang X."/>
            <person name="Wang C."/>
            <person name="Yang T."/>
            <person name="Huo Q."/>
            <person name="Li W."/>
            <person name="Guo W."/>
            <person name="Chen H."/>
            <person name="Zhou L."/>
            <person name="Ni X."/>
            <person name="Tian J."/>
            <person name="Zhou Y."/>
            <person name="Sheng Y."/>
            <person name="Liu T."/>
            <person name="Pan Y."/>
            <person name="Xia L."/>
            <person name="Li J."/>
            <person name="Zhao F."/>
            <person name="Cao W."/>
        </authorList>
    </citation>
    <scope>NUCLEOTIDE SEQUENCE</scope>
    <source>
        <strain evidence="1">Hyas-2018</strain>
    </source>
</reference>
<proteinExistence type="predicted"/>
<protein>
    <submittedName>
        <fullName evidence="1">Uncharacterized protein</fullName>
    </submittedName>
</protein>
<name>A0ACB7TRH6_HYAAI</name>
<keyword evidence="2" id="KW-1185">Reference proteome</keyword>
<sequence>MELSLIPSSTLQLTRIRKAPHQPDIIALQETYMHNVRLQGYTTHAQTQRTATLVKKSLAAQKHEFEDIQTEHTLVEVLPERKTQKSLFVVNVSPPRNQLPDFDHLVHDIKKLTNGHQVVLVGDFNASHTAWGYQHTTRKGARVHDAAQHHGLTLCNDLPQNTRIGNSVSRDTNPDLTFTTGVTWAEWSVLPDTLGSDHHILQIDVAHIRRKTKKGMARLTEWKSFREDLDVDTTITDIDEWLRNILDTAERHTKNINLDADTPAVDGHLLHLWEARRGLLKRVESFCEGVNVAFRSAAAIGLPPASLVCASPVASGLSETARNSENQWEWKQDMRCG</sequence>
<evidence type="ECO:0000313" key="2">
    <source>
        <dbReference type="Proteomes" id="UP000821845"/>
    </source>
</evidence>
<accession>A0ACB7TRH6</accession>
<organism evidence="1 2">
    <name type="scientific">Hyalomma asiaticum</name>
    <name type="common">Tick</name>
    <dbReference type="NCBI Taxonomy" id="266040"/>
    <lineage>
        <taxon>Eukaryota</taxon>
        <taxon>Metazoa</taxon>
        <taxon>Ecdysozoa</taxon>
        <taxon>Arthropoda</taxon>
        <taxon>Chelicerata</taxon>
        <taxon>Arachnida</taxon>
        <taxon>Acari</taxon>
        <taxon>Parasitiformes</taxon>
        <taxon>Ixodida</taxon>
        <taxon>Ixodoidea</taxon>
        <taxon>Ixodidae</taxon>
        <taxon>Hyalomminae</taxon>
        <taxon>Hyalomma</taxon>
    </lineage>
</organism>
<evidence type="ECO:0000313" key="1">
    <source>
        <dbReference type="EMBL" id="KAH6947469.1"/>
    </source>
</evidence>
<dbReference type="EMBL" id="CM023481">
    <property type="protein sequence ID" value="KAH6947469.1"/>
    <property type="molecule type" value="Genomic_DNA"/>
</dbReference>
<comment type="caution">
    <text evidence="1">The sequence shown here is derived from an EMBL/GenBank/DDBJ whole genome shotgun (WGS) entry which is preliminary data.</text>
</comment>